<name>F8PPK1_SERL3</name>
<evidence type="ECO:0000313" key="3">
    <source>
        <dbReference type="Proteomes" id="UP000008063"/>
    </source>
</evidence>
<sequence>MSEHNNGVEAEDAYWAQVDEMDLEGIAEVLFQDKESQASKTRERQKAAIVVSIIGIFLQSAHTPEKVINTLARMGISISSENALCKLGKTLLAVYAYDNFDVELKLCIPTVENPAESLKHLTSGLLFPLQYNITPQDLKCSQELWIKSSLNPTITTVNPRQKRTYKVIEQIPVVKTPIIAAQAMDINYSIISGNICAVVDLLAQGGLDVGNERKPEENDLEDYVVLFYGDLGMGERLQAVQEH</sequence>
<evidence type="ECO:0000259" key="1">
    <source>
        <dbReference type="Pfam" id="PF20231"/>
    </source>
</evidence>
<keyword evidence="3" id="KW-1185">Reference proteome</keyword>
<feature type="domain" description="DUF6589" evidence="1">
    <location>
        <begin position="162"/>
        <end position="242"/>
    </location>
</feature>
<dbReference type="AlphaFoldDB" id="F8PPK1"/>
<protein>
    <recommendedName>
        <fullName evidence="1">DUF6589 domain-containing protein</fullName>
    </recommendedName>
</protein>
<dbReference type="EMBL" id="GL945477">
    <property type="protein sequence ID" value="EGO01420.1"/>
    <property type="molecule type" value="Genomic_DNA"/>
</dbReference>
<accession>F8PPK1</accession>
<dbReference type="STRING" id="936435.F8PPK1"/>
<evidence type="ECO:0000313" key="2">
    <source>
        <dbReference type="EMBL" id="EGO01420.1"/>
    </source>
</evidence>
<dbReference type="InParanoid" id="F8PPK1"/>
<dbReference type="InterPro" id="IPR046496">
    <property type="entry name" value="DUF6589"/>
</dbReference>
<organism evidence="3">
    <name type="scientific">Serpula lacrymans var. lacrymans (strain S7.3)</name>
    <name type="common">Dry rot fungus</name>
    <dbReference type="NCBI Taxonomy" id="936435"/>
    <lineage>
        <taxon>Eukaryota</taxon>
        <taxon>Fungi</taxon>
        <taxon>Dikarya</taxon>
        <taxon>Basidiomycota</taxon>
        <taxon>Agaricomycotina</taxon>
        <taxon>Agaricomycetes</taxon>
        <taxon>Agaricomycetidae</taxon>
        <taxon>Boletales</taxon>
        <taxon>Coniophorineae</taxon>
        <taxon>Serpulaceae</taxon>
        <taxon>Serpula</taxon>
    </lineage>
</organism>
<gene>
    <name evidence="2" type="ORF">SERLA73DRAFT_150640</name>
</gene>
<dbReference type="Proteomes" id="UP000008063">
    <property type="component" value="Unassembled WGS sequence"/>
</dbReference>
<proteinExistence type="predicted"/>
<dbReference type="HOGENOM" id="CLU_099955_0_0_1"/>
<dbReference type="Pfam" id="PF20231">
    <property type="entry name" value="DUF6589"/>
    <property type="match status" value="1"/>
</dbReference>
<reference evidence="3" key="1">
    <citation type="journal article" date="2011" name="Science">
        <title>The plant cell wall-decomposing machinery underlies the functional diversity of forest fungi.</title>
        <authorList>
            <person name="Eastwood D.C."/>
            <person name="Floudas D."/>
            <person name="Binder M."/>
            <person name="Majcherczyk A."/>
            <person name="Schneider P."/>
            <person name="Aerts A."/>
            <person name="Asiegbu F.O."/>
            <person name="Baker S.E."/>
            <person name="Barry K."/>
            <person name="Bendiksby M."/>
            <person name="Blumentritt M."/>
            <person name="Coutinho P.M."/>
            <person name="Cullen D."/>
            <person name="de Vries R.P."/>
            <person name="Gathman A."/>
            <person name="Goodell B."/>
            <person name="Henrissat B."/>
            <person name="Ihrmark K."/>
            <person name="Kauserud H."/>
            <person name="Kohler A."/>
            <person name="LaButti K."/>
            <person name="Lapidus A."/>
            <person name="Lavin J.L."/>
            <person name="Lee Y.-H."/>
            <person name="Lindquist E."/>
            <person name="Lilly W."/>
            <person name="Lucas S."/>
            <person name="Morin E."/>
            <person name="Murat C."/>
            <person name="Oguiza J.A."/>
            <person name="Park J."/>
            <person name="Pisabarro A.G."/>
            <person name="Riley R."/>
            <person name="Rosling A."/>
            <person name="Salamov A."/>
            <person name="Schmidt O."/>
            <person name="Schmutz J."/>
            <person name="Skrede I."/>
            <person name="Stenlid J."/>
            <person name="Wiebenga A."/>
            <person name="Xie X."/>
            <person name="Kuees U."/>
            <person name="Hibbett D.S."/>
            <person name="Hoffmeister D."/>
            <person name="Hoegberg N."/>
            <person name="Martin F."/>
            <person name="Grigoriev I.V."/>
            <person name="Watkinson S.C."/>
        </authorList>
    </citation>
    <scope>NUCLEOTIDE SEQUENCE [LARGE SCALE GENOMIC DNA]</scope>
    <source>
        <strain evidence="3">strain S7.3</strain>
    </source>
</reference>